<dbReference type="InterPro" id="IPR025322">
    <property type="entry name" value="PADRE_dom"/>
</dbReference>
<organism evidence="2 3">
    <name type="scientific">Rhynchospora tenuis</name>
    <dbReference type="NCBI Taxonomy" id="198213"/>
    <lineage>
        <taxon>Eukaryota</taxon>
        <taxon>Viridiplantae</taxon>
        <taxon>Streptophyta</taxon>
        <taxon>Embryophyta</taxon>
        <taxon>Tracheophyta</taxon>
        <taxon>Spermatophyta</taxon>
        <taxon>Magnoliopsida</taxon>
        <taxon>Liliopsida</taxon>
        <taxon>Poales</taxon>
        <taxon>Cyperaceae</taxon>
        <taxon>Cyperoideae</taxon>
        <taxon>Rhynchosporeae</taxon>
        <taxon>Rhynchospora</taxon>
    </lineage>
</organism>
<dbReference type="AlphaFoldDB" id="A0AAD5ZFR1"/>
<gene>
    <name evidence="2" type="ORF">LUZ61_000822</name>
</gene>
<dbReference type="Proteomes" id="UP001210211">
    <property type="component" value="Unassembled WGS sequence"/>
</dbReference>
<comment type="caution">
    <text evidence="2">The sequence shown here is derived from an EMBL/GenBank/DDBJ whole genome shotgun (WGS) entry which is preliminary data.</text>
</comment>
<evidence type="ECO:0000313" key="3">
    <source>
        <dbReference type="Proteomes" id="UP001210211"/>
    </source>
</evidence>
<evidence type="ECO:0000256" key="1">
    <source>
        <dbReference type="SAM" id="MobiDB-lite"/>
    </source>
</evidence>
<dbReference type="Pfam" id="PF14009">
    <property type="entry name" value="PADRE"/>
    <property type="match status" value="1"/>
</dbReference>
<reference evidence="2 3" key="1">
    <citation type="journal article" date="2022" name="Cell">
        <title>Repeat-based holocentromeres influence genome architecture and karyotype evolution.</title>
        <authorList>
            <person name="Hofstatter P.G."/>
            <person name="Thangavel G."/>
            <person name="Lux T."/>
            <person name="Neumann P."/>
            <person name="Vondrak T."/>
            <person name="Novak P."/>
            <person name="Zhang M."/>
            <person name="Costa L."/>
            <person name="Castellani M."/>
            <person name="Scott A."/>
            <person name="Toegelov H."/>
            <person name="Fuchs J."/>
            <person name="Mata-Sucre Y."/>
            <person name="Dias Y."/>
            <person name="Vanzela A.L.L."/>
            <person name="Huettel B."/>
            <person name="Almeida C.C.S."/>
            <person name="Simkova H."/>
            <person name="Souza G."/>
            <person name="Pedrosa-Harand A."/>
            <person name="Macas J."/>
            <person name="Mayer K.F.X."/>
            <person name="Houben A."/>
            <person name="Marques A."/>
        </authorList>
    </citation>
    <scope>NUCLEOTIDE SEQUENCE [LARGE SCALE GENOMIC DNA]</scope>
    <source>
        <strain evidence="2">RhyTen1mFocal</strain>
    </source>
</reference>
<protein>
    <submittedName>
        <fullName evidence="2">Uncharacterized protein</fullName>
    </submittedName>
</protein>
<dbReference type="PANTHER" id="PTHR33052">
    <property type="entry name" value="DUF4228 DOMAIN PROTEIN-RELATED"/>
    <property type="match status" value="1"/>
</dbReference>
<sequence>MGNGPSQCFLPPSPGMAKLIFWGGATQLLPAQRPAGEIMFSFPDCVICHADSFFIGRPLPILSLEDELLAGNTYFVLPVDRLPCQDSALTAATFASLSPCPKKPIFSGSGQNNAFMYLKGADGRAVIKVQPEFIMKLIQVQDTERTSVCGDKEEICSTPELKKHYAQLVGPRDRPWSPRLETIKEKNNKNKLKISPARLPPIKAFKPEKK</sequence>
<evidence type="ECO:0000313" key="2">
    <source>
        <dbReference type="EMBL" id="KAJ3697117.1"/>
    </source>
</evidence>
<proteinExistence type="predicted"/>
<feature type="region of interest" description="Disordered" evidence="1">
    <location>
        <begin position="172"/>
        <end position="210"/>
    </location>
</feature>
<keyword evidence="3" id="KW-1185">Reference proteome</keyword>
<name>A0AAD5ZFR1_9POAL</name>
<accession>A0AAD5ZFR1</accession>
<feature type="compositionally biased region" description="Basic and acidic residues" evidence="1">
    <location>
        <begin position="172"/>
        <end position="188"/>
    </location>
</feature>
<dbReference type="EMBL" id="JAMRDG010000001">
    <property type="protein sequence ID" value="KAJ3697117.1"/>
    <property type="molecule type" value="Genomic_DNA"/>
</dbReference>